<dbReference type="EMBL" id="BQKI01000095">
    <property type="protein sequence ID" value="GJN38076.1"/>
    <property type="molecule type" value="Genomic_DNA"/>
</dbReference>
<dbReference type="InterPro" id="IPR006917">
    <property type="entry name" value="SOUL_heme-bd"/>
</dbReference>
<evidence type="ECO:0000313" key="7">
    <source>
        <dbReference type="EMBL" id="GJN38076.1"/>
    </source>
</evidence>
<dbReference type="PANTHER" id="PTHR47937">
    <property type="entry name" value="PLASTID TRANSCRIPTIONALLY ACTIVE CHROMOSOME 2-LIKE PROTEIN"/>
    <property type="match status" value="1"/>
</dbReference>
<feature type="repeat" description="PPR" evidence="4">
    <location>
        <begin position="472"/>
        <end position="506"/>
    </location>
</feature>
<dbReference type="FunFam" id="3.20.80.10:FF:000002">
    <property type="entry name" value="Heme-binding protein 2"/>
    <property type="match status" value="1"/>
</dbReference>
<evidence type="ECO:0000256" key="3">
    <source>
        <dbReference type="ARBA" id="ARBA00022946"/>
    </source>
</evidence>
<reference evidence="7" key="2">
    <citation type="submission" date="2021-12" db="EMBL/GenBank/DDBJ databases">
        <title>Resequencing data analysis of finger millet.</title>
        <authorList>
            <person name="Hatakeyama M."/>
            <person name="Aluri S."/>
            <person name="Balachadran M.T."/>
            <person name="Sivarajan S.R."/>
            <person name="Poveda L."/>
            <person name="Shimizu-Inatsugi R."/>
            <person name="Schlapbach R."/>
            <person name="Sreeman S.M."/>
            <person name="Shimizu K.K."/>
        </authorList>
    </citation>
    <scope>NUCLEOTIDE SEQUENCE</scope>
</reference>
<dbReference type="Pfam" id="PF04832">
    <property type="entry name" value="SOUL"/>
    <property type="match status" value="1"/>
</dbReference>
<keyword evidence="8" id="KW-1185">Reference proteome</keyword>
<reference evidence="7" key="1">
    <citation type="journal article" date="2018" name="DNA Res.">
        <title>Multiple hybrid de novo genome assembly of finger millet, an orphan allotetraploid crop.</title>
        <authorList>
            <person name="Hatakeyama M."/>
            <person name="Aluri S."/>
            <person name="Balachadran M.T."/>
            <person name="Sivarajan S.R."/>
            <person name="Patrignani A."/>
            <person name="Gruter S."/>
            <person name="Poveda L."/>
            <person name="Shimizu-Inatsugi R."/>
            <person name="Baeten J."/>
            <person name="Francoijs K.J."/>
            <person name="Nataraja K.N."/>
            <person name="Reddy Y.A.N."/>
            <person name="Phadnis S."/>
            <person name="Ravikumar R.L."/>
            <person name="Schlapbach R."/>
            <person name="Sreeman S.M."/>
            <person name="Shimizu K.K."/>
        </authorList>
    </citation>
    <scope>NUCLEOTIDE SEQUENCE</scope>
</reference>
<dbReference type="InterPro" id="IPR002885">
    <property type="entry name" value="PPR_rpt"/>
</dbReference>
<feature type="chain" id="PRO_5043484261" evidence="6">
    <location>
        <begin position="24"/>
        <end position="506"/>
    </location>
</feature>
<dbReference type="Pfam" id="PF13041">
    <property type="entry name" value="PPR_2"/>
    <property type="match status" value="1"/>
</dbReference>
<dbReference type="NCBIfam" id="TIGR00756">
    <property type="entry name" value="PPR"/>
    <property type="match status" value="3"/>
</dbReference>
<dbReference type="AlphaFoldDB" id="A0AAV5FTL7"/>
<organism evidence="7 8">
    <name type="scientific">Eleusine coracana subsp. coracana</name>
    <dbReference type="NCBI Taxonomy" id="191504"/>
    <lineage>
        <taxon>Eukaryota</taxon>
        <taxon>Viridiplantae</taxon>
        <taxon>Streptophyta</taxon>
        <taxon>Embryophyta</taxon>
        <taxon>Tracheophyta</taxon>
        <taxon>Spermatophyta</taxon>
        <taxon>Magnoliopsida</taxon>
        <taxon>Liliopsida</taxon>
        <taxon>Poales</taxon>
        <taxon>Poaceae</taxon>
        <taxon>PACMAD clade</taxon>
        <taxon>Chloridoideae</taxon>
        <taxon>Cynodonteae</taxon>
        <taxon>Eleusininae</taxon>
        <taxon>Eleusine</taxon>
    </lineage>
</organism>
<dbReference type="InterPro" id="IPR011990">
    <property type="entry name" value="TPR-like_helical_dom_sf"/>
</dbReference>
<feature type="region of interest" description="Disordered" evidence="5">
    <location>
        <begin position="262"/>
        <end position="327"/>
    </location>
</feature>
<sequence length="506" mass="54713">MAMARRSCALLVAAAAMVMVAAAAVPPTCERIECPAYEVVDSANGFEIRRYTDAMWVSTAPIEDISFVAATRSGFLQLFDYIQGKNAYNETIEMTAPVLTEVSPSDGPFCASSFVVSFYVPAKNQADPPPAAGLRVRRWAGPRYAAVRRFGGFVADADVGEQAARLDASLQGTRWAAAVNEARRADPKSAYTVAQYNSPFEFTGRVNEIWMLFDGATEESGVHVACSTSRIWRSTAVSCSSAASSHLHPAPAPATRHLLPTATHPREAPHPPWAPPLRLLDRRGSSGRAPAPQETPPHRAAAPRPPPRFAGPAGPQRARLPDTTSALVGPRLSLHNRVQFLIRSGDLDGASTTARAAVSSRVRPTVFTSNAVGAAMVRAARHNDAVELFDFFFKRSNIVPNIVSYNTLILAHCEAGRVDAAVEVHHEIMKSAPFSPSAVTYRHLTKGFVSAGRIGDALDLLHQMLNRGAGADSVVYNNLIAGYIDLDDWDKAFELFNDLAERCFVY</sequence>
<feature type="repeat" description="PPR" evidence="4">
    <location>
        <begin position="401"/>
        <end position="436"/>
    </location>
</feature>
<dbReference type="PROSITE" id="PS51375">
    <property type="entry name" value="PPR"/>
    <property type="match status" value="3"/>
</dbReference>
<evidence type="ECO:0000256" key="5">
    <source>
        <dbReference type="SAM" id="MobiDB-lite"/>
    </source>
</evidence>
<evidence type="ECO:0000256" key="4">
    <source>
        <dbReference type="PROSITE-ProRule" id="PRU00708"/>
    </source>
</evidence>
<evidence type="ECO:0000256" key="2">
    <source>
        <dbReference type="ARBA" id="ARBA00022737"/>
    </source>
</evidence>
<dbReference type="SUPFAM" id="SSF55136">
    <property type="entry name" value="Probable bacterial effector-binding domain"/>
    <property type="match status" value="1"/>
</dbReference>
<comment type="caution">
    <text evidence="7">The sequence shown here is derived from an EMBL/GenBank/DDBJ whole genome shotgun (WGS) entry which is preliminary data.</text>
</comment>
<feature type="signal peptide" evidence="6">
    <location>
        <begin position="1"/>
        <end position="23"/>
    </location>
</feature>
<dbReference type="SUPFAM" id="SSF48452">
    <property type="entry name" value="TPR-like"/>
    <property type="match status" value="1"/>
</dbReference>
<dbReference type="InterPro" id="IPR052308">
    <property type="entry name" value="PPR_domain-containing"/>
</dbReference>
<dbReference type="Gene3D" id="1.25.40.10">
    <property type="entry name" value="Tetratricopeptide repeat domain"/>
    <property type="match status" value="1"/>
</dbReference>
<dbReference type="Pfam" id="PF01535">
    <property type="entry name" value="PPR"/>
    <property type="match status" value="1"/>
</dbReference>
<proteinExistence type="inferred from homology"/>
<keyword evidence="6" id="KW-0732">Signal</keyword>
<gene>
    <name evidence="7" type="primary">gb27085</name>
    <name evidence="7" type="ORF">PR202_gb27085</name>
</gene>
<feature type="repeat" description="PPR" evidence="4">
    <location>
        <begin position="437"/>
        <end position="471"/>
    </location>
</feature>
<keyword evidence="3" id="KW-0809">Transit peptide</keyword>
<evidence type="ECO:0000313" key="8">
    <source>
        <dbReference type="Proteomes" id="UP001054889"/>
    </source>
</evidence>
<evidence type="ECO:0000256" key="6">
    <source>
        <dbReference type="SAM" id="SignalP"/>
    </source>
</evidence>
<dbReference type="PANTHER" id="PTHR47937:SF2">
    <property type="entry name" value="PENTATRICOPEPTIDE (PPR) REPEAT-CONTAINING PROTEIN, PF01535'-RELATED"/>
    <property type="match status" value="1"/>
</dbReference>
<evidence type="ECO:0000256" key="1">
    <source>
        <dbReference type="ARBA" id="ARBA00009817"/>
    </source>
</evidence>
<dbReference type="Proteomes" id="UP001054889">
    <property type="component" value="Unassembled WGS sequence"/>
</dbReference>
<protein>
    <submittedName>
        <fullName evidence="7">Uncharacterized protein</fullName>
    </submittedName>
</protein>
<dbReference type="Gene3D" id="3.20.80.10">
    <property type="entry name" value="Regulatory factor, effector binding domain"/>
    <property type="match status" value="1"/>
</dbReference>
<accession>A0AAV5FTL7</accession>
<keyword evidence="2" id="KW-0677">Repeat</keyword>
<dbReference type="InterPro" id="IPR011256">
    <property type="entry name" value="Reg_factor_effector_dom_sf"/>
</dbReference>
<name>A0AAV5FTL7_ELECO</name>
<comment type="similarity">
    <text evidence="1">Belongs to the HEBP family.</text>
</comment>